<comment type="caution">
    <text evidence="2">The sequence shown here is derived from an EMBL/GenBank/DDBJ whole genome shotgun (WGS) entry which is preliminary data.</text>
</comment>
<evidence type="ECO:0000313" key="2">
    <source>
        <dbReference type="EMBL" id="MDB8751389.1"/>
    </source>
</evidence>
<dbReference type="RefSeq" id="WP_195221193.1">
    <property type="nucleotide sequence ID" value="NZ_JADMWL010000012.1"/>
</dbReference>
<organism evidence="2 3">
    <name type="scientific">Ruminococcus bicirculans</name>
    <name type="common">ex Wegman et al. 2014</name>
    <dbReference type="NCBI Taxonomy" id="1160721"/>
    <lineage>
        <taxon>Bacteria</taxon>
        <taxon>Bacillati</taxon>
        <taxon>Bacillota</taxon>
        <taxon>Clostridia</taxon>
        <taxon>Eubacteriales</taxon>
        <taxon>Oscillospiraceae</taxon>
        <taxon>Ruminococcus</taxon>
    </lineage>
</organism>
<sequence length="191" mass="22487">MQEWLMTITLGIIGVFLIAVTYTALYQSQKSKKHISGFPFFGGFILAVAFLFSPIKWLAFLGFIDYGLWLLPYVLIMDYYNNKKFKKIYVQQNFEQRISDESKELRIRISERKEEWVQPYITNLVYELKVPKLLYAVCTDQNGKKFLLIDKCKRKGNIEIVPFDNNTILLTDLNSKNVDYSVEIKIKDNRN</sequence>
<gene>
    <name evidence="2" type="ORF">PNW00_13160</name>
</gene>
<feature type="transmembrane region" description="Helical" evidence="1">
    <location>
        <begin position="61"/>
        <end position="80"/>
    </location>
</feature>
<dbReference type="AlphaFoldDB" id="A0AAW6EJL3"/>
<proteinExistence type="predicted"/>
<evidence type="ECO:0000256" key="1">
    <source>
        <dbReference type="SAM" id="Phobius"/>
    </source>
</evidence>
<dbReference type="EMBL" id="JAQMLU010000031">
    <property type="protein sequence ID" value="MDB8751389.1"/>
    <property type="molecule type" value="Genomic_DNA"/>
</dbReference>
<feature type="transmembrane region" description="Helical" evidence="1">
    <location>
        <begin position="6"/>
        <end position="25"/>
    </location>
</feature>
<accession>A0AAW6EJL3</accession>
<keyword evidence="1" id="KW-1133">Transmembrane helix</keyword>
<keyword evidence="1" id="KW-0472">Membrane</keyword>
<dbReference type="Proteomes" id="UP001213042">
    <property type="component" value="Unassembled WGS sequence"/>
</dbReference>
<keyword evidence="1" id="KW-0812">Transmembrane</keyword>
<evidence type="ECO:0000313" key="3">
    <source>
        <dbReference type="Proteomes" id="UP001213042"/>
    </source>
</evidence>
<name>A0AAW6EJL3_9FIRM</name>
<protein>
    <submittedName>
        <fullName evidence="2">Uncharacterized protein</fullName>
    </submittedName>
</protein>
<feature type="transmembrane region" description="Helical" evidence="1">
    <location>
        <begin position="37"/>
        <end position="55"/>
    </location>
</feature>
<reference evidence="2" key="1">
    <citation type="submission" date="2023-01" db="EMBL/GenBank/DDBJ databases">
        <title>Human gut microbiome strain richness.</title>
        <authorList>
            <person name="Chen-Liaw A."/>
        </authorList>
    </citation>
    <scope>NUCLEOTIDE SEQUENCE</scope>
    <source>
        <strain evidence="2">D43st1_D9_D43t1_170807</strain>
    </source>
</reference>